<evidence type="ECO:0000313" key="2">
    <source>
        <dbReference type="Proteomes" id="UP000029452"/>
    </source>
</evidence>
<evidence type="ECO:0000313" key="1">
    <source>
        <dbReference type="EMBL" id="KGA92769.1"/>
    </source>
</evidence>
<dbReference type="Proteomes" id="UP000029452">
    <property type="component" value="Unassembled WGS sequence"/>
</dbReference>
<sequence>MVPPWKKVMYKKHATSKRGKDAIRIAPQGFRKSKLVSSPLLFFPDMGHGRFFPVPFGLMRTRIGLI</sequence>
<proteinExistence type="predicted"/>
<dbReference type="EMBL" id="JPGK01000012">
    <property type="protein sequence ID" value="KGA92769.1"/>
    <property type="molecule type" value="Genomic_DNA"/>
</dbReference>
<organism evidence="1 2">
    <name type="scientific">Leptospirillum ferriphilum</name>
    <dbReference type="NCBI Taxonomy" id="178606"/>
    <lineage>
        <taxon>Bacteria</taxon>
        <taxon>Pseudomonadati</taxon>
        <taxon>Nitrospirota</taxon>
        <taxon>Nitrospiria</taxon>
        <taxon>Nitrospirales</taxon>
        <taxon>Nitrospiraceae</taxon>
        <taxon>Leptospirillum</taxon>
    </lineage>
</organism>
<comment type="caution">
    <text evidence="1">The sequence shown here is derived from an EMBL/GenBank/DDBJ whole genome shotgun (WGS) entry which is preliminary data.</text>
</comment>
<name>A0A094X2H5_9BACT</name>
<reference evidence="1 2" key="1">
    <citation type="submission" date="2014-06" db="EMBL/GenBank/DDBJ databases">
        <title>Draft genome sequence of iron oxidizing acidophile Leptospirillum ferriphilum DSM14647.</title>
        <authorList>
            <person name="Cardenas J.P."/>
            <person name="Lazcano M."/>
            <person name="Ossandon F.J."/>
            <person name="Corbett M."/>
            <person name="Holmes D.S."/>
            <person name="Watkin E."/>
        </authorList>
    </citation>
    <scope>NUCLEOTIDE SEQUENCE [LARGE SCALE GENOMIC DNA]</scope>
    <source>
        <strain evidence="1 2">DSM 14647</strain>
    </source>
</reference>
<accession>A0A094X2H5</accession>
<dbReference type="AlphaFoldDB" id="A0A094X2H5"/>
<dbReference type="PATRIC" id="fig|178606.4.peg.2526"/>
<protein>
    <submittedName>
        <fullName evidence="1">Uncharacterized protein</fullName>
    </submittedName>
</protein>
<gene>
    <name evidence="1" type="ORF">LptCag_0504</name>
</gene>